<proteinExistence type="predicted"/>
<dbReference type="Proteomes" id="UP000247980">
    <property type="component" value="Unassembled WGS sequence"/>
</dbReference>
<gene>
    <name evidence="1" type="ORF">CVS30_16605</name>
</gene>
<reference evidence="1 2" key="1">
    <citation type="submission" date="2018-05" db="EMBL/GenBank/DDBJ databases">
        <title>Genetic diversity of glacier-inhabiting Cryobacterium bacteria in China and description of Cryobacterium mengkeensis sp. nov. and Arthrobacter glacialis sp. nov.</title>
        <authorList>
            <person name="Liu Q."/>
            <person name="Xin Y.-H."/>
        </authorList>
    </citation>
    <scope>NUCLEOTIDE SEQUENCE [LARGE SCALE GENOMIC DNA]</scope>
    <source>
        <strain evidence="1 2">B7</strain>
    </source>
</reference>
<name>A0A2V5IKR1_9MICC</name>
<dbReference type="EMBL" id="QJVC01000026">
    <property type="protein sequence ID" value="PYI37249.1"/>
    <property type="molecule type" value="Genomic_DNA"/>
</dbReference>
<sequence length="76" mass="8380">MDNLARCLDLASVDGMGHQNLLNKRSDVDLLIVDDFLSVGIGPNLASDLFSTLASRGRRPRCSGQYWNSEMVVPTR</sequence>
<protein>
    <submittedName>
        <fullName evidence="1">Uncharacterized protein</fullName>
    </submittedName>
</protein>
<comment type="caution">
    <text evidence="1">The sequence shown here is derived from an EMBL/GenBank/DDBJ whole genome shotgun (WGS) entry which is preliminary data.</text>
</comment>
<dbReference type="AlphaFoldDB" id="A0A2V5IKR1"/>
<organism evidence="1 2">
    <name type="scientific">Arthrobacter psychrolactophilus</name>
    <dbReference type="NCBI Taxonomy" id="92442"/>
    <lineage>
        <taxon>Bacteria</taxon>
        <taxon>Bacillati</taxon>
        <taxon>Actinomycetota</taxon>
        <taxon>Actinomycetes</taxon>
        <taxon>Micrococcales</taxon>
        <taxon>Micrococcaceae</taxon>
        <taxon>Arthrobacter</taxon>
    </lineage>
</organism>
<evidence type="ECO:0000313" key="2">
    <source>
        <dbReference type="Proteomes" id="UP000247980"/>
    </source>
</evidence>
<accession>A0A2V5IKR1</accession>
<keyword evidence="2" id="KW-1185">Reference proteome</keyword>
<evidence type="ECO:0000313" key="1">
    <source>
        <dbReference type="EMBL" id="PYI37249.1"/>
    </source>
</evidence>